<evidence type="ECO:0000256" key="2">
    <source>
        <dbReference type="ARBA" id="ARBA00022692"/>
    </source>
</evidence>
<evidence type="ECO:0000256" key="1">
    <source>
        <dbReference type="ARBA" id="ARBA00004141"/>
    </source>
</evidence>
<protein>
    <recommendedName>
        <fullName evidence="6">Major facilitator superfamily (MFS) profile domain-containing protein</fullName>
    </recommendedName>
</protein>
<keyword evidence="4 5" id="KW-0472">Membrane</keyword>
<evidence type="ECO:0000259" key="6">
    <source>
        <dbReference type="PROSITE" id="PS50850"/>
    </source>
</evidence>
<feature type="transmembrane region" description="Helical" evidence="5">
    <location>
        <begin position="297"/>
        <end position="317"/>
    </location>
</feature>
<dbReference type="InterPro" id="IPR005828">
    <property type="entry name" value="MFS_sugar_transport-like"/>
</dbReference>
<gene>
    <name evidence="7" type="ORF">AB6A40_006393</name>
</gene>
<evidence type="ECO:0000256" key="3">
    <source>
        <dbReference type="ARBA" id="ARBA00022989"/>
    </source>
</evidence>
<feature type="transmembrane region" description="Helical" evidence="5">
    <location>
        <begin position="216"/>
        <end position="236"/>
    </location>
</feature>
<feature type="transmembrane region" description="Helical" evidence="5">
    <location>
        <begin position="184"/>
        <end position="204"/>
    </location>
</feature>
<accession>A0ABD6EQX4</accession>
<feature type="transmembrane region" description="Helical" evidence="5">
    <location>
        <begin position="87"/>
        <end position="111"/>
    </location>
</feature>
<dbReference type="PROSITE" id="PS50850">
    <property type="entry name" value="MFS"/>
    <property type="match status" value="1"/>
</dbReference>
<dbReference type="InterPro" id="IPR020846">
    <property type="entry name" value="MFS_dom"/>
</dbReference>
<dbReference type="PRINTS" id="PR00171">
    <property type="entry name" value="SUGRTRNSPORT"/>
</dbReference>
<feature type="transmembrane region" description="Helical" evidence="5">
    <location>
        <begin position="364"/>
        <end position="385"/>
    </location>
</feature>
<dbReference type="InterPro" id="IPR036259">
    <property type="entry name" value="MFS_trans_sf"/>
</dbReference>
<comment type="subcellular location">
    <subcellularLocation>
        <location evidence="1">Membrane</location>
        <topology evidence="1">Multi-pass membrane protein</topology>
    </subcellularLocation>
</comment>
<feature type="transmembrane region" description="Helical" evidence="5">
    <location>
        <begin position="397"/>
        <end position="422"/>
    </location>
</feature>
<feature type="transmembrane region" description="Helical" evidence="5">
    <location>
        <begin position="123"/>
        <end position="145"/>
    </location>
</feature>
<feature type="transmembrane region" description="Helical" evidence="5">
    <location>
        <begin position="434"/>
        <end position="453"/>
    </location>
</feature>
<feature type="transmembrane region" description="Helical" evidence="5">
    <location>
        <begin position="337"/>
        <end position="357"/>
    </location>
</feature>
<dbReference type="SUPFAM" id="SSF103473">
    <property type="entry name" value="MFS general substrate transporter"/>
    <property type="match status" value="1"/>
</dbReference>
<dbReference type="Pfam" id="PF00083">
    <property type="entry name" value="Sugar_tr"/>
    <property type="match status" value="1"/>
</dbReference>
<feature type="domain" description="Major facilitator superfamily (MFS) profile" evidence="6">
    <location>
        <begin position="50"/>
        <end position="487"/>
    </location>
</feature>
<comment type="caution">
    <text evidence="7">The sequence shown here is derived from an EMBL/GenBank/DDBJ whole genome shotgun (WGS) entry which is preliminary data.</text>
</comment>
<keyword evidence="8" id="KW-1185">Reference proteome</keyword>
<organism evidence="7 8">
    <name type="scientific">Gnathostoma spinigerum</name>
    <dbReference type="NCBI Taxonomy" id="75299"/>
    <lineage>
        <taxon>Eukaryota</taxon>
        <taxon>Metazoa</taxon>
        <taxon>Ecdysozoa</taxon>
        <taxon>Nematoda</taxon>
        <taxon>Chromadorea</taxon>
        <taxon>Rhabditida</taxon>
        <taxon>Spirurina</taxon>
        <taxon>Gnathostomatomorpha</taxon>
        <taxon>Gnathostomatoidea</taxon>
        <taxon>Gnathostomatidae</taxon>
        <taxon>Gnathostoma</taxon>
    </lineage>
</organism>
<evidence type="ECO:0000256" key="5">
    <source>
        <dbReference type="SAM" id="Phobius"/>
    </source>
</evidence>
<evidence type="ECO:0000313" key="8">
    <source>
        <dbReference type="Proteomes" id="UP001608902"/>
    </source>
</evidence>
<dbReference type="PROSITE" id="PS00216">
    <property type="entry name" value="SUGAR_TRANSPORT_1"/>
    <property type="match status" value="1"/>
</dbReference>
<dbReference type="InterPro" id="IPR045263">
    <property type="entry name" value="GLUT"/>
</dbReference>
<dbReference type="PANTHER" id="PTHR23503">
    <property type="entry name" value="SOLUTE CARRIER FAMILY 2"/>
    <property type="match status" value="1"/>
</dbReference>
<dbReference type="GO" id="GO:0016020">
    <property type="term" value="C:membrane"/>
    <property type="evidence" value="ECO:0007669"/>
    <property type="project" value="UniProtKB-SubCell"/>
</dbReference>
<feature type="transmembrane region" description="Helical" evidence="5">
    <location>
        <begin position="151"/>
        <end position="172"/>
    </location>
</feature>
<dbReference type="AlphaFoldDB" id="A0ABD6EQX4"/>
<evidence type="ECO:0000313" key="7">
    <source>
        <dbReference type="EMBL" id="MFH4979684.1"/>
    </source>
</evidence>
<reference evidence="7 8" key="1">
    <citation type="submission" date="2024-08" db="EMBL/GenBank/DDBJ databases">
        <title>Gnathostoma spinigerum genome.</title>
        <authorList>
            <person name="Gonzalez-Bertolin B."/>
            <person name="Monzon S."/>
            <person name="Zaballos A."/>
            <person name="Jimenez P."/>
            <person name="Dekumyoy P."/>
            <person name="Varona S."/>
            <person name="Cuesta I."/>
            <person name="Sumanam S."/>
            <person name="Adisakwattana P."/>
            <person name="Gasser R.B."/>
            <person name="Hernandez-Gonzalez A."/>
            <person name="Young N.D."/>
            <person name="Perteguer M.J."/>
        </authorList>
    </citation>
    <scope>NUCLEOTIDE SEQUENCE [LARGE SCALE GENOMIC DNA]</scope>
    <source>
        <strain evidence="7">AL3</strain>
        <tissue evidence="7">Liver</tissue>
    </source>
</reference>
<keyword evidence="3 5" id="KW-1133">Transmembrane helix</keyword>
<name>A0ABD6EQX4_9BILA</name>
<dbReference type="InterPro" id="IPR005829">
    <property type="entry name" value="Sugar_transporter_CS"/>
</dbReference>
<dbReference type="PANTHER" id="PTHR23503:SF106">
    <property type="entry name" value="MAJOR FACILITATOR SUPERFAMILY (MFS) PROFILE DOMAIN-CONTAINING PROTEIN"/>
    <property type="match status" value="1"/>
</dbReference>
<evidence type="ECO:0000256" key="4">
    <source>
        <dbReference type="ARBA" id="ARBA00023136"/>
    </source>
</evidence>
<sequence>MPMVKGIELKSSKIVPLKCKMHDKLIENSVINESKPVERGLPTSRLLTTCAVVALVGGFHFGFQLSVTIPRADALSDFVFYSPRSHYTMTTLRAGVIGALFVGAILGASFVPKLLTSRGCRTSLIVTSILMITSIIISLIVWLVGVLEWFIVSRLLTGISIGMGMTVQSVLISELSPDEHRGSMGMLTGLFINAGIVVSSILGVSRVFGGSHLWSLSYFIEALPCLVVLVFAYSRLEESPLYHLKHCHDEKARESLLLYYGTQQNTDLIIKNMKAELGSSDENEDFMRLLKEKPARLALLLAGLINLTVGLSGVTSISVFGPSFMGDVDLGTNGVELTYVLSTLSGTAGALLGSVIIDKIGRRPLLIGGAFSLASLNVAIALLTFAYKQSRLTQLTYVFVVLYNIFQFTFATTLGSIAWFIGAELSGPLSRSRVTSAAISMQYFAWFLSILIYSPLEQLVGPFSSLLFVVPLLSTCLTIFFLLPETKNKSMEEIQHVLSVPFCGHPIHLHVYLHLRQSFTSSSCRL</sequence>
<feature type="transmembrane region" description="Helical" evidence="5">
    <location>
        <begin position="46"/>
        <end position="67"/>
    </location>
</feature>
<dbReference type="Gene3D" id="1.20.1250.20">
    <property type="entry name" value="MFS general substrate transporter like domains"/>
    <property type="match status" value="1"/>
</dbReference>
<dbReference type="EMBL" id="JBGFUD010004518">
    <property type="protein sequence ID" value="MFH4979684.1"/>
    <property type="molecule type" value="Genomic_DNA"/>
</dbReference>
<dbReference type="PROSITE" id="PS00217">
    <property type="entry name" value="SUGAR_TRANSPORT_2"/>
    <property type="match status" value="1"/>
</dbReference>
<dbReference type="InterPro" id="IPR003663">
    <property type="entry name" value="Sugar/inositol_transpt"/>
</dbReference>
<dbReference type="Proteomes" id="UP001608902">
    <property type="component" value="Unassembled WGS sequence"/>
</dbReference>
<proteinExistence type="predicted"/>
<feature type="transmembrane region" description="Helical" evidence="5">
    <location>
        <begin position="459"/>
        <end position="483"/>
    </location>
</feature>
<keyword evidence="2 5" id="KW-0812">Transmembrane</keyword>